<dbReference type="Pfam" id="PF25842">
    <property type="entry name" value="NfeD_TM"/>
    <property type="match status" value="1"/>
</dbReference>
<feature type="transmembrane region" description="Helical" evidence="1">
    <location>
        <begin position="42"/>
        <end position="61"/>
    </location>
</feature>
<reference evidence="3 4" key="1">
    <citation type="submission" date="2018-10" db="EMBL/GenBank/DDBJ databases">
        <title>Oceanobacillus sp. YLB-02 draft genome.</title>
        <authorList>
            <person name="Yu L."/>
        </authorList>
    </citation>
    <scope>NUCLEOTIDE SEQUENCE [LARGE SCALE GENOMIC DNA]</scope>
    <source>
        <strain evidence="3 4">YLB-02</strain>
    </source>
</reference>
<comment type="caution">
    <text evidence="3">The sequence shown here is derived from an EMBL/GenBank/DDBJ whole genome shotgun (WGS) entry which is preliminary data.</text>
</comment>
<evidence type="ECO:0000256" key="1">
    <source>
        <dbReference type="SAM" id="Phobius"/>
    </source>
</evidence>
<feature type="domain" description="Membrane protein NfeD2 N-terminal transmembrane" evidence="2">
    <location>
        <begin position="3"/>
        <end position="99"/>
    </location>
</feature>
<feature type="transmembrane region" description="Helical" evidence="1">
    <location>
        <begin position="12"/>
        <end position="30"/>
    </location>
</feature>
<evidence type="ECO:0000313" key="3">
    <source>
        <dbReference type="EMBL" id="RLL45130.1"/>
    </source>
</evidence>
<gene>
    <name evidence="3" type="ORF">D8M04_09690</name>
</gene>
<keyword evidence="4" id="KW-1185">Reference proteome</keyword>
<sequence>MYLFGTSIENIYLIILFAAGTLTLFQILFGEMAGGFFETIHLNPVLILAYCIFFSASGYILEQITTISSVWIIIISGISALALSIFLNIFVLIPMASAEGSLGYTEESLKGRVGRIIIPIPKDGFGEIMIDSKSGMISKPACSYENDEIEAGIKVLVINFENGNLYVVPYEESMYDDYL</sequence>
<keyword evidence="1" id="KW-0472">Membrane</keyword>
<dbReference type="Proteomes" id="UP000270219">
    <property type="component" value="Unassembled WGS sequence"/>
</dbReference>
<keyword evidence="1" id="KW-0812">Transmembrane</keyword>
<keyword evidence="1" id="KW-1133">Transmembrane helix</keyword>
<proteinExistence type="predicted"/>
<dbReference type="InterPro" id="IPR012340">
    <property type="entry name" value="NA-bd_OB-fold"/>
</dbReference>
<dbReference type="InterPro" id="IPR058653">
    <property type="entry name" value="NfeD2_TM"/>
</dbReference>
<dbReference type="EMBL" id="RCHR01000003">
    <property type="protein sequence ID" value="RLL45130.1"/>
    <property type="molecule type" value="Genomic_DNA"/>
</dbReference>
<dbReference type="Gene3D" id="2.40.50.140">
    <property type="entry name" value="Nucleic acid-binding proteins"/>
    <property type="match status" value="1"/>
</dbReference>
<accession>A0A498DAS4</accession>
<protein>
    <recommendedName>
        <fullName evidence="2">Membrane protein NfeD2 N-terminal transmembrane domain-containing protein</fullName>
    </recommendedName>
</protein>
<organism evidence="3 4">
    <name type="scientific">Oceanobacillus piezotolerans</name>
    <dbReference type="NCBI Taxonomy" id="2448030"/>
    <lineage>
        <taxon>Bacteria</taxon>
        <taxon>Bacillati</taxon>
        <taxon>Bacillota</taxon>
        <taxon>Bacilli</taxon>
        <taxon>Bacillales</taxon>
        <taxon>Bacillaceae</taxon>
        <taxon>Oceanobacillus</taxon>
    </lineage>
</organism>
<evidence type="ECO:0000259" key="2">
    <source>
        <dbReference type="Pfam" id="PF25842"/>
    </source>
</evidence>
<evidence type="ECO:0000313" key="4">
    <source>
        <dbReference type="Proteomes" id="UP000270219"/>
    </source>
</evidence>
<dbReference type="OrthoDB" id="1683445at2"/>
<dbReference type="RefSeq" id="WP_121522719.1">
    <property type="nucleotide sequence ID" value="NZ_RCHR01000003.1"/>
</dbReference>
<dbReference type="AlphaFoldDB" id="A0A498DAS4"/>
<feature type="transmembrane region" description="Helical" evidence="1">
    <location>
        <begin position="67"/>
        <end position="93"/>
    </location>
</feature>
<name>A0A498DAS4_9BACI</name>